<organism evidence="1 2">
    <name type="scientific">Nephila pilipes</name>
    <name type="common">Giant wood spider</name>
    <name type="synonym">Nephila maculata</name>
    <dbReference type="NCBI Taxonomy" id="299642"/>
    <lineage>
        <taxon>Eukaryota</taxon>
        <taxon>Metazoa</taxon>
        <taxon>Ecdysozoa</taxon>
        <taxon>Arthropoda</taxon>
        <taxon>Chelicerata</taxon>
        <taxon>Arachnida</taxon>
        <taxon>Araneae</taxon>
        <taxon>Araneomorphae</taxon>
        <taxon>Entelegynae</taxon>
        <taxon>Araneoidea</taxon>
        <taxon>Nephilidae</taxon>
        <taxon>Nephila</taxon>
    </lineage>
</organism>
<accession>A0A8X6U714</accession>
<comment type="caution">
    <text evidence="1">The sequence shown here is derived from an EMBL/GenBank/DDBJ whole genome shotgun (WGS) entry which is preliminary data.</text>
</comment>
<proteinExistence type="predicted"/>
<sequence>MDTCASVISTSAIAVPSFRLLKKAEGVYCNVRTANKPVRMRAFKVNVKTRAKDGCSRTEQRAVEQFLVAGCKRNADTYFQVVDAYGEHCLGRRSVNILYIKFHDEQASISNLPKPRKANAMIGNESIAAVEEIIEGNRRVETRDICIL</sequence>
<evidence type="ECO:0000313" key="1">
    <source>
        <dbReference type="EMBL" id="GFT98430.1"/>
    </source>
</evidence>
<keyword evidence="2" id="KW-1185">Reference proteome</keyword>
<dbReference type="AlphaFoldDB" id="A0A8X6U714"/>
<name>A0A8X6U714_NEPPI</name>
<dbReference type="Proteomes" id="UP000887013">
    <property type="component" value="Unassembled WGS sequence"/>
</dbReference>
<gene>
    <name evidence="1" type="ORF">NPIL_547511</name>
</gene>
<reference evidence="1" key="1">
    <citation type="submission" date="2020-08" db="EMBL/GenBank/DDBJ databases">
        <title>Multicomponent nature underlies the extraordinary mechanical properties of spider dragline silk.</title>
        <authorList>
            <person name="Kono N."/>
            <person name="Nakamura H."/>
            <person name="Mori M."/>
            <person name="Yoshida Y."/>
            <person name="Ohtoshi R."/>
            <person name="Malay A.D."/>
            <person name="Moran D.A.P."/>
            <person name="Tomita M."/>
            <person name="Numata K."/>
            <person name="Arakawa K."/>
        </authorList>
    </citation>
    <scope>NUCLEOTIDE SEQUENCE</scope>
</reference>
<protein>
    <submittedName>
        <fullName evidence="1">Uncharacterized protein</fullName>
    </submittedName>
</protein>
<dbReference type="EMBL" id="BMAW01075771">
    <property type="protein sequence ID" value="GFT98430.1"/>
    <property type="molecule type" value="Genomic_DNA"/>
</dbReference>
<evidence type="ECO:0000313" key="2">
    <source>
        <dbReference type="Proteomes" id="UP000887013"/>
    </source>
</evidence>